<keyword evidence="3" id="KW-0050">Antiport</keyword>
<evidence type="ECO:0000313" key="14">
    <source>
        <dbReference type="Proteomes" id="UP001305746"/>
    </source>
</evidence>
<dbReference type="RefSeq" id="WP_322855234.1">
    <property type="nucleotide sequence ID" value="NZ_JAYDCJ010000003.1"/>
</dbReference>
<evidence type="ECO:0000256" key="7">
    <source>
        <dbReference type="ARBA" id="ARBA00023065"/>
    </source>
</evidence>
<keyword evidence="14" id="KW-1185">Reference proteome</keyword>
<reference evidence="13 14" key="1">
    <citation type="submission" date="2023-12" db="EMBL/GenBank/DDBJ databases">
        <title>Marinobacter qingdaonensis sp. nov., isolated from the intertidal sediment of Qingdao, PR China.</title>
        <authorList>
            <person name="Li Y."/>
        </authorList>
    </citation>
    <scope>NUCLEOTIDE SEQUENCE [LARGE SCALE GENOMIC DNA]</scope>
    <source>
        <strain evidence="13 14">ASW11-75</strain>
    </source>
</reference>
<dbReference type="PANTHER" id="PTHR43269">
    <property type="entry name" value="SODIUM/PROTON ANTIPORTER 1-RELATED"/>
    <property type="match status" value="1"/>
</dbReference>
<dbReference type="Pfam" id="PF03600">
    <property type="entry name" value="CitMHS"/>
    <property type="match status" value="1"/>
</dbReference>
<feature type="transmembrane region" description="Helical" evidence="11">
    <location>
        <begin position="31"/>
        <end position="47"/>
    </location>
</feature>
<dbReference type="InterPro" id="IPR045016">
    <property type="entry name" value="NhaD-like"/>
</dbReference>
<keyword evidence="8 11" id="KW-0472">Membrane</keyword>
<feature type="transmembrane region" description="Helical" evidence="11">
    <location>
        <begin position="225"/>
        <end position="244"/>
    </location>
</feature>
<keyword evidence="2" id="KW-0813">Transport</keyword>
<feature type="transmembrane region" description="Helical" evidence="11">
    <location>
        <begin position="390"/>
        <end position="411"/>
    </location>
</feature>
<keyword evidence="9" id="KW-0739">Sodium transport</keyword>
<feature type="transmembrane region" description="Helical" evidence="11">
    <location>
        <begin position="355"/>
        <end position="378"/>
    </location>
</feature>
<dbReference type="EMBL" id="JAYDCJ010000003">
    <property type="protein sequence ID" value="MEA1080748.1"/>
    <property type="molecule type" value="Genomic_DNA"/>
</dbReference>
<feature type="transmembrane region" description="Helical" evidence="11">
    <location>
        <begin position="250"/>
        <end position="267"/>
    </location>
</feature>
<evidence type="ECO:0000259" key="12">
    <source>
        <dbReference type="Pfam" id="PF03600"/>
    </source>
</evidence>
<evidence type="ECO:0000256" key="4">
    <source>
        <dbReference type="ARBA" id="ARBA00022692"/>
    </source>
</evidence>
<evidence type="ECO:0000256" key="11">
    <source>
        <dbReference type="SAM" id="Phobius"/>
    </source>
</evidence>
<keyword evidence="5 11" id="KW-1133">Transmembrane helix</keyword>
<feature type="domain" description="Citrate transporter-like" evidence="12">
    <location>
        <begin position="23"/>
        <end position="361"/>
    </location>
</feature>
<feature type="transmembrane region" description="Helical" evidence="11">
    <location>
        <begin position="149"/>
        <end position="176"/>
    </location>
</feature>
<name>A0ABU5NY52_9GAMM</name>
<evidence type="ECO:0000256" key="5">
    <source>
        <dbReference type="ARBA" id="ARBA00022989"/>
    </source>
</evidence>
<comment type="subcellular location">
    <subcellularLocation>
        <location evidence="1">Membrane</location>
        <topology evidence="1">Multi-pass membrane protein</topology>
    </subcellularLocation>
</comment>
<comment type="caution">
    <text evidence="13">The sequence shown here is derived from an EMBL/GenBank/DDBJ whole genome shotgun (WGS) entry which is preliminary data.</text>
</comment>
<evidence type="ECO:0000256" key="8">
    <source>
        <dbReference type="ARBA" id="ARBA00023136"/>
    </source>
</evidence>
<feature type="transmembrane region" description="Helical" evidence="11">
    <location>
        <begin position="321"/>
        <end position="343"/>
    </location>
</feature>
<dbReference type="InterPro" id="IPR004680">
    <property type="entry name" value="Cit_transptr-like_dom"/>
</dbReference>
<organism evidence="13 14">
    <name type="scientific">Marinobacter qingdaonensis</name>
    <dbReference type="NCBI Taxonomy" id="3108486"/>
    <lineage>
        <taxon>Bacteria</taxon>
        <taxon>Pseudomonadati</taxon>
        <taxon>Pseudomonadota</taxon>
        <taxon>Gammaproteobacteria</taxon>
        <taxon>Pseudomonadales</taxon>
        <taxon>Marinobacteraceae</taxon>
        <taxon>Marinobacter</taxon>
    </lineage>
</organism>
<evidence type="ECO:0000313" key="13">
    <source>
        <dbReference type="EMBL" id="MEA1080748.1"/>
    </source>
</evidence>
<gene>
    <name evidence="13" type="primary">nhaD</name>
    <name evidence="13" type="ORF">U5822_08700</name>
</gene>
<accession>A0ABU5NY52</accession>
<evidence type="ECO:0000256" key="6">
    <source>
        <dbReference type="ARBA" id="ARBA00023053"/>
    </source>
</evidence>
<evidence type="ECO:0000256" key="1">
    <source>
        <dbReference type="ARBA" id="ARBA00004141"/>
    </source>
</evidence>
<evidence type="ECO:0000256" key="2">
    <source>
        <dbReference type="ARBA" id="ARBA00022448"/>
    </source>
</evidence>
<feature type="transmembrane region" description="Helical" evidence="11">
    <location>
        <begin position="279"/>
        <end position="301"/>
    </location>
</feature>
<keyword evidence="4 11" id="KW-0812">Transmembrane</keyword>
<evidence type="ECO:0000256" key="9">
    <source>
        <dbReference type="ARBA" id="ARBA00023201"/>
    </source>
</evidence>
<protein>
    <submittedName>
        <fullName evidence="13">Sodium:proton antiporter NhaD</fullName>
    </submittedName>
</protein>
<feature type="transmembrane region" description="Helical" evidence="11">
    <location>
        <begin position="182"/>
        <end position="204"/>
    </location>
</feature>
<proteinExistence type="inferred from homology"/>
<evidence type="ECO:0000256" key="10">
    <source>
        <dbReference type="ARBA" id="ARBA00025753"/>
    </source>
</evidence>
<sequence length="416" mass="44749">MSALETVLIVLAVLALLGVIFEDVIHINKAKITLFFGTLSWILLFLASDGQGETAAIASGLAESIAEIAGLWLFLVAAMTFVAYLNKKGMIENLIYLVMPTQVSERKLLFLTGLFCFIFSSLADNITATLVSCSLILSLDLELKKRLQFVTLVVFAVNSGGVSLITGDVTTLMIFLADKVEILTLLTLAVPASITVFVLAVLLSRGLTGTVVLTARKNEIRPVDTVIGLLFLLTILSTIAGNALFGIPPVLTFLFGLSIMFLVSRFMSDDSDLDPILEYIRIIEFDTLLFFLGILLLVGMLKEIQALQSLVAIYDVLPPLYANYLMGIFSAVIDNVPLTAALLKAGITMSPGEWMGLTYAVGVGGSLLIIGSAAGIVAMSKIPGLTFGAYMRYLAHLLTAYTLGYAGVFMLGRFIN</sequence>
<evidence type="ECO:0000256" key="3">
    <source>
        <dbReference type="ARBA" id="ARBA00022449"/>
    </source>
</evidence>
<keyword evidence="6" id="KW-0915">Sodium</keyword>
<feature type="transmembrane region" description="Helical" evidence="11">
    <location>
        <begin position="68"/>
        <end position="85"/>
    </location>
</feature>
<comment type="similarity">
    <text evidence="10">Belongs to the NhaD Na(+)/H(+) (TC 2.A.62) antiporter family.</text>
</comment>
<dbReference type="Proteomes" id="UP001305746">
    <property type="component" value="Unassembled WGS sequence"/>
</dbReference>
<keyword evidence="7" id="KW-0406">Ion transport</keyword>
<dbReference type="PANTHER" id="PTHR43269:SF2">
    <property type="entry name" value="SODIUM_PROTON ANTIPORTER 1-RELATED"/>
    <property type="match status" value="1"/>
</dbReference>
<dbReference type="NCBIfam" id="NF038006">
    <property type="entry name" value="NhaD_1"/>
    <property type="match status" value="1"/>
</dbReference>